<reference evidence="8 9" key="1">
    <citation type="journal article" date="2011" name="Stand. Genomic Sci.">
        <title>High quality draft genome sequence of Segniliparus rugosus CDC 945(T)= (ATCC BAA-974(T)).</title>
        <authorList>
            <person name="Earl A.M."/>
            <person name="Desjardins C.A."/>
            <person name="Fitzgerald M.G."/>
            <person name="Arachchi H.M."/>
            <person name="Zeng Q."/>
            <person name="Mehta T."/>
            <person name="Griggs A."/>
            <person name="Birren B.W."/>
            <person name="Toney N.C."/>
            <person name="Carr J."/>
            <person name="Posey J."/>
            <person name="Butler W.R."/>
        </authorList>
    </citation>
    <scope>NUCLEOTIDE SEQUENCE [LARGE SCALE GENOMIC DNA]</scope>
    <source>
        <strain evidence="9">ATCC BAA-974 / DSM 45345 / CCUG 50838 / CIP 108380 / JCM 13579 / CDC 945</strain>
    </source>
</reference>
<evidence type="ECO:0000256" key="6">
    <source>
        <dbReference type="SAM" id="SignalP"/>
    </source>
</evidence>
<keyword evidence="3 4" id="KW-0592">Phosphate transport</keyword>
<keyword evidence="9" id="KW-1185">Reference proteome</keyword>
<evidence type="ECO:0000313" key="9">
    <source>
        <dbReference type="Proteomes" id="UP000004816"/>
    </source>
</evidence>
<sequence>MAAPSHSRSSLRAVSVLASLLSVAGLAACGSDDNVSSAKDNSVASTANCKGKDKLTAAGSTAQKNAVQAFTASYAKVCPGKNLDYQANGSGSGITGFVNGQVDFAGSDSALSAEQAAGAAKRCGGNAAWHLPLVFGPVAIAYNLPGVDKLVLTGENLAKIFNGAIATWGDSALVDANPQLKGNTEKISVFHRSDDSGTTDNFQTYLGVAGQGAWDKGAGKAFKGVGEGAKGSDGVAQNVAKLPGSISYVEKSFADANKLAVAQIDNGSGPVALTSESAGKAVTGAKTASGDAHDLKLDLASIYGSKEPGVYPLVLATYEVVCSKGYDGATAQAVKSYLSNAASKGQADLASKGYVPLPEEFKSKLVAAIDALS</sequence>
<evidence type="ECO:0000256" key="2">
    <source>
        <dbReference type="ARBA" id="ARBA00022448"/>
    </source>
</evidence>
<dbReference type="InterPro" id="IPR050962">
    <property type="entry name" value="Phosphate-bind_PstS"/>
</dbReference>
<dbReference type="EMBL" id="ACZI02000003">
    <property type="protein sequence ID" value="EFV14637.1"/>
    <property type="molecule type" value="Genomic_DNA"/>
</dbReference>
<comment type="caution">
    <text evidence="8">The sequence shown here is derived from an EMBL/GenBank/DDBJ whole genome shotgun (WGS) entry which is preliminary data.</text>
</comment>
<protein>
    <recommendedName>
        <fullName evidence="4">Phosphate-binding protein</fullName>
    </recommendedName>
</protein>
<feature type="binding site" evidence="5">
    <location>
        <begin position="196"/>
        <end position="198"/>
    </location>
    <ligand>
        <name>phosphate</name>
        <dbReference type="ChEBI" id="CHEBI:43474"/>
    </ligand>
</feature>
<evidence type="ECO:0000256" key="1">
    <source>
        <dbReference type="ARBA" id="ARBA00008725"/>
    </source>
</evidence>
<feature type="binding site" evidence="5">
    <location>
        <position position="90"/>
    </location>
    <ligand>
        <name>phosphate</name>
        <dbReference type="ChEBI" id="CHEBI:43474"/>
    </ligand>
</feature>
<feature type="binding site" evidence="5">
    <location>
        <position position="108"/>
    </location>
    <ligand>
        <name>phosphate</name>
        <dbReference type="ChEBI" id="CHEBI:43474"/>
    </ligand>
</feature>
<dbReference type="PANTHER" id="PTHR42996:SF1">
    <property type="entry name" value="PHOSPHATE-BINDING PROTEIN PSTS"/>
    <property type="match status" value="1"/>
</dbReference>
<keyword evidence="2 4" id="KW-0813">Transport</keyword>
<gene>
    <name evidence="8" type="ORF">HMPREF9336_00510</name>
</gene>
<evidence type="ECO:0000259" key="7">
    <source>
        <dbReference type="Pfam" id="PF12849"/>
    </source>
</evidence>
<feature type="chain" id="PRO_5039469769" description="Phosphate-binding protein" evidence="6">
    <location>
        <begin position="28"/>
        <end position="373"/>
    </location>
</feature>
<name>E5XLZ1_SEGRC</name>
<dbReference type="HOGENOM" id="CLU_034528_0_0_11"/>
<dbReference type="Proteomes" id="UP000004816">
    <property type="component" value="Unassembled WGS sequence"/>
</dbReference>
<dbReference type="SUPFAM" id="SSF53850">
    <property type="entry name" value="Periplasmic binding protein-like II"/>
    <property type="match status" value="1"/>
</dbReference>
<dbReference type="RefSeq" id="WP_007467508.1">
    <property type="nucleotide sequence ID" value="NZ_KI391954.1"/>
</dbReference>
<comment type="similarity">
    <text evidence="1 4">Belongs to the PstS family.</text>
</comment>
<dbReference type="GO" id="GO:0042301">
    <property type="term" value="F:phosphate ion binding"/>
    <property type="evidence" value="ECO:0007669"/>
    <property type="project" value="InterPro"/>
</dbReference>
<organism evidence="8 9">
    <name type="scientific">Segniliparus rugosus (strain ATCC BAA-974 / DSM 45345 / CCUG 50838 / CIP 108380 / JCM 13579 / CDC 945)</name>
    <dbReference type="NCBI Taxonomy" id="679197"/>
    <lineage>
        <taxon>Bacteria</taxon>
        <taxon>Bacillati</taxon>
        <taxon>Actinomycetota</taxon>
        <taxon>Actinomycetes</taxon>
        <taxon>Mycobacteriales</taxon>
        <taxon>Segniliparaceae</taxon>
        <taxon>Segniliparus</taxon>
    </lineage>
</organism>
<keyword evidence="6" id="KW-0732">Signal</keyword>
<dbReference type="AlphaFoldDB" id="E5XLZ1"/>
<dbReference type="eggNOG" id="COG0226">
    <property type="taxonomic scope" value="Bacteria"/>
</dbReference>
<dbReference type="InterPro" id="IPR024370">
    <property type="entry name" value="PBP_domain"/>
</dbReference>
<feature type="binding site" evidence="5">
    <location>
        <begin position="60"/>
        <end position="62"/>
    </location>
    <ligand>
        <name>phosphate</name>
        <dbReference type="ChEBI" id="CHEBI:43474"/>
    </ligand>
</feature>
<feature type="signal peptide" evidence="6">
    <location>
        <begin position="1"/>
        <end position="27"/>
    </location>
</feature>
<dbReference type="GO" id="GO:0043190">
    <property type="term" value="C:ATP-binding cassette (ABC) transporter complex"/>
    <property type="evidence" value="ECO:0007669"/>
    <property type="project" value="InterPro"/>
</dbReference>
<dbReference type="CDD" id="cd13565">
    <property type="entry name" value="PBP2_PstS"/>
    <property type="match status" value="1"/>
</dbReference>
<evidence type="ECO:0000256" key="5">
    <source>
        <dbReference type="PIRSR" id="PIRSR002756-1"/>
    </source>
</evidence>
<dbReference type="Pfam" id="PF12849">
    <property type="entry name" value="PBP_like_2"/>
    <property type="match status" value="1"/>
</dbReference>
<feature type="domain" description="PBP" evidence="7">
    <location>
        <begin position="50"/>
        <end position="335"/>
    </location>
</feature>
<dbReference type="InterPro" id="IPR005673">
    <property type="entry name" value="ABC_phos-bd_PstS"/>
</dbReference>
<dbReference type="PIRSF" id="PIRSF002756">
    <property type="entry name" value="PstS"/>
    <property type="match status" value="1"/>
</dbReference>
<evidence type="ECO:0000256" key="4">
    <source>
        <dbReference type="PIRNR" id="PIRNR002756"/>
    </source>
</evidence>
<dbReference type="GO" id="GO:0035435">
    <property type="term" value="P:phosphate ion transmembrane transport"/>
    <property type="evidence" value="ECO:0007669"/>
    <property type="project" value="InterPro"/>
</dbReference>
<evidence type="ECO:0000313" key="8">
    <source>
        <dbReference type="EMBL" id="EFV14637.1"/>
    </source>
</evidence>
<dbReference type="PANTHER" id="PTHR42996">
    <property type="entry name" value="PHOSPHATE-BINDING PROTEIN PSTS"/>
    <property type="match status" value="1"/>
</dbReference>
<proteinExistence type="inferred from homology"/>
<dbReference type="NCBIfam" id="TIGR00975">
    <property type="entry name" value="3a0107s03"/>
    <property type="match status" value="1"/>
</dbReference>
<evidence type="ECO:0000256" key="3">
    <source>
        <dbReference type="ARBA" id="ARBA00022592"/>
    </source>
</evidence>
<dbReference type="STRING" id="679197.HMPREF9336_00510"/>
<dbReference type="Gene3D" id="3.40.190.10">
    <property type="entry name" value="Periplasmic binding protein-like II"/>
    <property type="match status" value="2"/>
</dbReference>
<accession>E5XLZ1</accession>
<dbReference type="OrthoDB" id="9801510at2"/>